<evidence type="ECO:0000256" key="1">
    <source>
        <dbReference type="ARBA" id="ARBA00008857"/>
    </source>
</evidence>
<reference evidence="6" key="1">
    <citation type="submission" date="2023-01" db="EMBL/GenBank/DDBJ databases">
        <title>Genomic dissection of endemic carbapenem resistance: metallo-beta-lactamase gene dissemination through clonal, plasmid and integron transfer pathways.</title>
        <authorList>
            <person name="Macesic N."/>
        </authorList>
    </citation>
    <scope>NUCLEOTIDE SEQUENCE</scope>
    <source>
        <strain evidence="6">CPO382</strain>
    </source>
</reference>
<organism evidence="6 7">
    <name type="scientific">Serratia nevei</name>
    <dbReference type="NCBI Taxonomy" id="2703794"/>
    <lineage>
        <taxon>Bacteria</taxon>
        <taxon>Pseudomonadati</taxon>
        <taxon>Pseudomonadota</taxon>
        <taxon>Gammaproteobacteria</taxon>
        <taxon>Enterobacterales</taxon>
        <taxon>Yersiniaceae</taxon>
        <taxon>Serratia</taxon>
    </lineage>
</organism>
<comment type="caution">
    <text evidence="6">The sequence shown here is derived from an EMBL/GenBank/DDBJ whole genome shotgun (WGS) entry which is preliminary data.</text>
</comment>
<evidence type="ECO:0000259" key="4">
    <source>
        <dbReference type="Pfam" id="PF00589"/>
    </source>
</evidence>
<name>A0ABT7G6D6_9GAMM</name>
<feature type="domain" description="Tyr recombinase" evidence="4">
    <location>
        <begin position="285"/>
        <end position="425"/>
    </location>
</feature>
<dbReference type="InterPro" id="IPR050808">
    <property type="entry name" value="Phage_Integrase"/>
</dbReference>
<evidence type="ECO:0000313" key="7">
    <source>
        <dbReference type="Proteomes" id="UP001174748"/>
    </source>
</evidence>
<dbReference type="SUPFAM" id="SSF56349">
    <property type="entry name" value="DNA breaking-rejoining enzymes"/>
    <property type="match status" value="1"/>
</dbReference>
<comment type="similarity">
    <text evidence="1">Belongs to the 'phage' integrase family.</text>
</comment>
<dbReference type="InterPro" id="IPR025166">
    <property type="entry name" value="Integrase_DNA_bind_dom"/>
</dbReference>
<feature type="domain" description="Integrase DNA-binding" evidence="5">
    <location>
        <begin position="26"/>
        <end position="101"/>
    </location>
</feature>
<dbReference type="PANTHER" id="PTHR30629">
    <property type="entry name" value="PROPHAGE INTEGRASE"/>
    <property type="match status" value="1"/>
</dbReference>
<dbReference type="PANTHER" id="PTHR30629:SF2">
    <property type="entry name" value="PROPHAGE INTEGRASE INTS-RELATED"/>
    <property type="match status" value="1"/>
</dbReference>
<dbReference type="RefSeq" id="WP_285097862.1">
    <property type="nucleotide sequence ID" value="NZ_JARTOI010000001.1"/>
</dbReference>
<dbReference type="Pfam" id="PF13356">
    <property type="entry name" value="Arm-DNA-bind_3"/>
    <property type="match status" value="1"/>
</dbReference>
<evidence type="ECO:0000313" key="6">
    <source>
        <dbReference type="EMBL" id="MDK5168993.1"/>
    </source>
</evidence>
<evidence type="ECO:0000256" key="2">
    <source>
        <dbReference type="ARBA" id="ARBA00022908"/>
    </source>
</evidence>
<dbReference type="InterPro" id="IPR038488">
    <property type="entry name" value="Integrase_DNA-bd_sf"/>
</dbReference>
<dbReference type="InterPro" id="IPR013762">
    <property type="entry name" value="Integrase-like_cat_sf"/>
</dbReference>
<dbReference type="Proteomes" id="UP001174748">
    <property type="component" value="Unassembled WGS sequence"/>
</dbReference>
<proteinExistence type="inferred from homology"/>
<evidence type="ECO:0000256" key="3">
    <source>
        <dbReference type="ARBA" id="ARBA00023172"/>
    </source>
</evidence>
<sequence length="476" mass="55786">MTGQATTRIPFNKANLDAIPFADKGKQTTYYDTNKTNLALRVGASSKTFIVYTRPKGSTAPVRITLGKYGEITIKQASDLASKELAKIADGHNPVEEKKQAKAEKEQAKAHDEETFKWMMDTYRDEQIIAHKGGSKGTLHNVATTMDYFDERTIMTLKKKEDGTWENDMEVQLSSWHDRPFRSITRQDVLDRFEILDRARPTRNQRVLAPVSRTNQMSFKFASSAYNFIIARNELDVKEDLRNPFDVMSTRKKWKKTNKRTRFVDFERPEFPQWWKAVEQYDFEQNIVSDYLLCSLLQCGRSIDLAPLKWTNVDMELKRIHYIDTKNGEDYTYPMTRRVHEIFERRLKLNKDTVHVFDYPASKTGHIPQDCQWHFKRIGENSGKLVSHHDLRRTWATAARKLKLDERSIDYCLKHKRSDVNEHYFVRYESEILELMQTVEDFFVAVAAEQVKAPQAQNFLDMLQLQRMKKIKEAVE</sequence>
<protein>
    <submittedName>
        <fullName evidence="6">Integrase family protein</fullName>
    </submittedName>
</protein>
<dbReference type="Gene3D" id="3.30.160.390">
    <property type="entry name" value="Integrase, DNA-binding domain"/>
    <property type="match status" value="1"/>
</dbReference>
<keyword evidence="7" id="KW-1185">Reference proteome</keyword>
<dbReference type="Pfam" id="PF00589">
    <property type="entry name" value="Phage_integrase"/>
    <property type="match status" value="1"/>
</dbReference>
<dbReference type="Gene3D" id="1.10.443.10">
    <property type="entry name" value="Intergrase catalytic core"/>
    <property type="match status" value="1"/>
</dbReference>
<keyword evidence="3" id="KW-0233">DNA recombination</keyword>
<keyword evidence="2" id="KW-0229">DNA integration</keyword>
<dbReference type="InterPro" id="IPR002104">
    <property type="entry name" value="Integrase_catalytic"/>
</dbReference>
<accession>A0ABT7G6D6</accession>
<gene>
    <name evidence="6" type="ORF">P9921_00620</name>
</gene>
<dbReference type="EMBL" id="JARTOI010000001">
    <property type="protein sequence ID" value="MDK5168993.1"/>
    <property type="molecule type" value="Genomic_DNA"/>
</dbReference>
<dbReference type="InterPro" id="IPR011010">
    <property type="entry name" value="DNA_brk_join_enz"/>
</dbReference>
<evidence type="ECO:0000259" key="5">
    <source>
        <dbReference type="Pfam" id="PF13356"/>
    </source>
</evidence>